<dbReference type="Proteomes" id="UP000018559">
    <property type="component" value="Unassembled WGS sequence"/>
</dbReference>
<dbReference type="AlphaFoldDB" id="V7HX19"/>
<keyword evidence="2" id="KW-1185">Reference proteome</keyword>
<evidence type="ECO:0000313" key="1">
    <source>
        <dbReference type="EMBL" id="ETA73758.1"/>
    </source>
</evidence>
<comment type="caution">
    <text evidence="1">The sequence shown here is derived from an EMBL/GenBank/DDBJ whole genome shotgun (WGS) entry which is preliminary data.</text>
</comment>
<proteinExistence type="predicted"/>
<name>V7HX19_9LACO</name>
<reference evidence="1 2" key="1">
    <citation type="journal article" date="2014" name="Genome Announc.">
        <title>The Genome of the Predominant Equine Lactobacillus Species, Lactobacillus equi, Is Reflective of Its Lifestyle Adaptations to an Herbivorous Host.</title>
        <authorList>
            <person name="O'Donnell M.M."/>
            <person name="Harris H.M."/>
            <person name="O'Toole P.W."/>
            <person name="Ross R.P."/>
        </authorList>
    </citation>
    <scope>NUCLEOTIDE SEQUENCE [LARGE SCALE GENOMIC DNA]</scope>
    <source>
        <strain evidence="1 2">DPC 6820</strain>
    </source>
</reference>
<accession>V7HX19</accession>
<dbReference type="PATRIC" id="fig|1392007.3.peg.1416"/>
<sequence>MVNTEYYTRNNQTPMTDKDWKKLINLVTGMEQDLSRVGVSVPSSSKVHNIKKSNKTRDFLLKKQLISMDWNGGYVISHKATPAQKTLILRAINNMFALQ</sequence>
<dbReference type="RefSeq" id="WP_023860008.1">
    <property type="nucleotide sequence ID" value="NZ_AWWH01000158.1"/>
</dbReference>
<gene>
    <name evidence="1" type="ORF">LEQ_0061c</name>
</gene>
<evidence type="ECO:0000313" key="2">
    <source>
        <dbReference type="Proteomes" id="UP000018559"/>
    </source>
</evidence>
<organism evidence="1 2">
    <name type="scientific">Ligilactobacillus equi DPC 6820</name>
    <dbReference type="NCBI Taxonomy" id="1392007"/>
    <lineage>
        <taxon>Bacteria</taxon>
        <taxon>Bacillati</taxon>
        <taxon>Bacillota</taxon>
        <taxon>Bacilli</taxon>
        <taxon>Lactobacillales</taxon>
        <taxon>Lactobacillaceae</taxon>
        <taxon>Ligilactobacillus</taxon>
    </lineage>
</organism>
<dbReference type="EMBL" id="AWWH01000158">
    <property type="protein sequence ID" value="ETA73758.1"/>
    <property type="molecule type" value="Genomic_DNA"/>
</dbReference>
<protein>
    <submittedName>
        <fullName evidence="1">Pol protein</fullName>
    </submittedName>
</protein>